<dbReference type="Pfam" id="PF03881">
    <property type="entry name" value="Fructosamin_kin"/>
    <property type="match status" value="1"/>
</dbReference>
<dbReference type="PIRSF" id="PIRSF006221">
    <property type="entry name" value="Ketosamine-3-kinase"/>
    <property type="match status" value="1"/>
</dbReference>
<accession>A0ABV7HRA5</accession>
<dbReference type="GO" id="GO:0016301">
    <property type="term" value="F:kinase activity"/>
    <property type="evidence" value="ECO:0007669"/>
    <property type="project" value="UniProtKB-KW"/>
</dbReference>
<keyword evidence="2" id="KW-0808">Transferase</keyword>
<dbReference type="Gene3D" id="3.90.1200.10">
    <property type="match status" value="1"/>
</dbReference>
<name>A0ABV7HRA5_9GAMM</name>
<organism evidence="3 4">
    <name type="scientific">Gilvimarinus japonicus</name>
    <dbReference type="NCBI Taxonomy" id="1796469"/>
    <lineage>
        <taxon>Bacteria</taxon>
        <taxon>Pseudomonadati</taxon>
        <taxon>Pseudomonadota</taxon>
        <taxon>Gammaproteobacteria</taxon>
        <taxon>Cellvibrionales</taxon>
        <taxon>Cellvibrionaceae</taxon>
        <taxon>Gilvimarinus</taxon>
    </lineage>
</organism>
<dbReference type="SUPFAM" id="SSF56112">
    <property type="entry name" value="Protein kinase-like (PK-like)"/>
    <property type="match status" value="1"/>
</dbReference>
<comment type="similarity">
    <text evidence="1 2">Belongs to the fructosamine kinase family.</text>
</comment>
<keyword evidence="2 3" id="KW-0418">Kinase</keyword>
<dbReference type="PANTHER" id="PTHR12149">
    <property type="entry name" value="FRUCTOSAMINE 3 KINASE-RELATED PROTEIN"/>
    <property type="match status" value="1"/>
</dbReference>
<protein>
    <submittedName>
        <fullName evidence="3">Fructosamine kinase family protein</fullName>
    </submittedName>
</protein>
<evidence type="ECO:0000256" key="1">
    <source>
        <dbReference type="ARBA" id="ARBA00009460"/>
    </source>
</evidence>
<keyword evidence="4" id="KW-1185">Reference proteome</keyword>
<dbReference type="InterPro" id="IPR011009">
    <property type="entry name" value="Kinase-like_dom_sf"/>
</dbReference>
<dbReference type="Gene3D" id="3.30.200.20">
    <property type="entry name" value="Phosphorylase Kinase, domain 1"/>
    <property type="match status" value="1"/>
</dbReference>
<comment type="caution">
    <text evidence="3">The sequence shown here is derived from an EMBL/GenBank/DDBJ whole genome shotgun (WGS) entry which is preliminary data.</text>
</comment>
<sequence>MINTVLFTAISEHFGLSLSADAPISVAGGDINECVEVKSSDGTRYFIKLNKESELLACEASNLNLMTSASAITPKVVGFARLNNVGVLVLQHVALSASGDEQALGRQLAHLHQSTSDQYGLGYNNYIGRTLQRNGWHSNWAQFWWDCRLAPQVLMAERAGFNLGIDAPRLKVLSDNLLREHNPPASLLHGDLWGGNKGYLTDGQPVLFDPASYYGDREADLAFTLVFGGFGHEFYRSYKEVWPLPARWQARESLYNLYHLLNHLNLFGSSYLGSVRSAINSLQG</sequence>
<dbReference type="RefSeq" id="WP_382414280.1">
    <property type="nucleotide sequence ID" value="NZ_AP031500.1"/>
</dbReference>
<dbReference type="PANTHER" id="PTHR12149:SF8">
    <property type="entry name" value="PROTEIN-RIBULOSAMINE 3-KINASE"/>
    <property type="match status" value="1"/>
</dbReference>
<dbReference type="InterPro" id="IPR016477">
    <property type="entry name" value="Fructo-/Ketosamine-3-kinase"/>
</dbReference>
<gene>
    <name evidence="3" type="ORF">ACFOEB_03035</name>
</gene>
<evidence type="ECO:0000256" key="2">
    <source>
        <dbReference type="PIRNR" id="PIRNR006221"/>
    </source>
</evidence>
<evidence type="ECO:0000313" key="4">
    <source>
        <dbReference type="Proteomes" id="UP001595548"/>
    </source>
</evidence>
<dbReference type="Proteomes" id="UP001595548">
    <property type="component" value="Unassembled WGS sequence"/>
</dbReference>
<dbReference type="EMBL" id="JBHRTL010000004">
    <property type="protein sequence ID" value="MFC3154162.1"/>
    <property type="molecule type" value="Genomic_DNA"/>
</dbReference>
<proteinExistence type="inferred from homology"/>
<evidence type="ECO:0000313" key="3">
    <source>
        <dbReference type="EMBL" id="MFC3154162.1"/>
    </source>
</evidence>
<reference evidence="4" key="1">
    <citation type="journal article" date="2019" name="Int. J. Syst. Evol. Microbiol.">
        <title>The Global Catalogue of Microorganisms (GCM) 10K type strain sequencing project: providing services to taxonomists for standard genome sequencing and annotation.</title>
        <authorList>
            <consortium name="The Broad Institute Genomics Platform"/>
            <consortium name="The Broad Institute Genome Sequencing Center for Infectious Disease"/>
            <person name="Wu L."/>
            <person name="Ma J."/>
        </authorList>
    </citation>
    <scope>NUCLEOTIDE SEQUENCE [LARGE SCALE GENOMIC DNA]</scope>
    <source>
        <strain evidence="4">KCTC 52141</strain>
    </source>
</reference>